<dbReference type="InterPro" id="IPR029065">
    <property type="entry name" value="Enolase_C-like"/>
</dbReference>
<dbReference type="PANTHER" id="PTHR48080:SF6">
    <property type="entry name" value="STARVATION-SENSING PROTEIN RSPA"/>
    <property type="match status" value="1"/>
</dbReference>
<proteinExistence type="inferred from homology"/>
<dbReference type="InterPro" id="IPR013342">
    <property type="entry name" value="Mandelate_racemase_C"/>
</dbReference>
<dbReference type="FunFam" id="3.20.20.120:FF:000011">
    <property type="entry name" value="D-galactonate dehydratase family member VSWAT3_13707"/>
    <property type="match status" value="1"/>
</dbReference>
<keyword evidence="4" id="KW-0460">Magnesium</keyword>
<dbReference type="Pfam" id="PF02746">
    <property type="entry name" value="MR_MLE_N"/>
    <property type="match status" value="1"/>
</dbReference>
<dbReference type="SMART" id="SM00922">
    <property type="entry name" value="MR_MLE"/>
    <property type="match status" value="1"/>
</dbReference>
<protein>
    <submittedName>
        <fullName evidence="6">Mannonate dehydratase</fullName>
    </submittedName>
</protein>
<dbReference type="SUPFAM" id="SSF51604">
    <property type="entry name" value="Enolase C-terminal domain-like"/>
    <property type="match status" value="1"/>
</dbReference>
<evidence type="ECO:0000256" key="3">
    <source>
        <dbReference type="ARBA" id="ARBA00022723"/>
    </source>
</evidence>
<evidence type="ECO:0000313" key="7">
    <source>
        <dbReference type="Proteomes" id="UP000199662"/>
    </source>
</evidence>
<dbReference type="GO" id="GO:0009063">
    <property type="term" value="P:amino acid catabolic process"/>
    <property type="evidence" value="ECO:0007669"/>
    <property type="project" value="InterPro"/>
</dbReference>
<keyword evidence="7" id="KW-1185">Reference proteome</keyword>
<dbReference type="STRING" id="84035.SAMN05660742_12720"/>
<name>A0A1H7D4D0_9FIRM</name>
<dbReference type="SFLD" id="SFLDS00001">
    <property type="entry name" value="Enolase"/>
    <property type="match status" value="1"/>
</dbReference>
<feature type="domain" description="Mandelate racemase/muconate lactonizing enzyme C-terminal" evidence="5">
    <location>
        <begin position="132"/>
        <end position="255"/>
    </location>
</feature>
<reference evidence="6 7" key="1">
    <citation type="submission" date="2016-10" db="EMBL/GenBank/DDBJ databases">
        <authorList>
            <person name="de Groot N.N."/>
        </authorList>
    </citation>
    <scope>NUCLEOTIDE SEQUENCE [LARGE SCALE GENOMIC DNA]</scope>
    <source>
        <strain evidence="6 7">DSM 2179</strain>
    </source>
</reference>
<dbReference type="PANTHER" id="PTHR48080">
    <property type="entry name" value="D-GALACTONATE DEHYDRATASE-RELATED"/>
    <property type="match status" value="1"/>
</dbReference>
<dbReference type="InterPro" id="IPR029017">
    <property type="entry name" value="Enolase-like_N"/>
</dbReference>
<dbReference type="InterPro" id="IPR013341">
    <property type="entry name" value="Mandelate_racemase_N_dom"/>
</dbReference>
<dbReference type="InterPro" id="IPR034593">
    <property type="entry name" value="DgoD-like"/>
</dbReference>
<dbReference type="Gene3D" id="3.30.390.10">
    <property type="entry name" value="Enolase-like, N-terminal domain"/>
    <property type="match status" value="1"/>
</dbReference>
<dbReference type="GO" id="GO:0000287">
    <property type="term" value="F:magnesium ion binding"/>
    <property type="evidence" value="ECO:0007669"/>
    <property type="project" value="UniProtKB-ARBA"/>
</dbReference>
<dbReference type="InterPro" id="IPR018110">
    <property type="entry name" value="Mandel_Rmase/mucon_lact_enz_CS"/>
</dbReference>
<dbReference type="Pfam" id="PF13378">
    <property type="entry name" value="MR_MLE_C"/>
    <property type="match status" value="1"/>
</dbReference>
<dbReference type="AlphaFoldDB" id="A0A1H7D4D0"/>
<comment type="function">
    <text evidence="1">Has no detectable activity with D-mannonate and with a panel of 70 other acid sugars (in vitro), in spite of the conservation of the residues that are expected to be important for catalytic activity and cofactor binding. May have evolved a divergent function.</text>
</comment>
<dbReference type="InterPro" id="IPR036849">
    <property type="entry name" value="Enolase-like_C_sf"/>
</dbReference>
<accession>A0A1H7D4D0</accession>
<dbReference type="Gene3D" id="3.20.20.120">
    <property type="entry name" value="Enolase-like C-terminal domain"/>
    <property type="match status" value="1"/>
</dbReference>
<keyword evidence="3" id="KW-0479">Metal-binding</keyword>
<organism evidence="6 7">
    <name type="scientific">Propionispira arboris</name>
    <dbReference type="NCBI Taxonomy" id="84035"/>
    <lineage>
        <taxon>Bacteria</taxon>
        <taxon>Bacillati</taxon>
        <taxon>Bacillota</taxon>
        <taxon>Negativicutes</taxon>
        <taxon>Selenomonadales</taxon>
        <taxon>Selenomonadaceae</taxon>
        <taxon>Propionispira</taxon>
    </lineage>
</organism>
<dbReference type="PROSITE" id="PS00908">
    <property type="entry name" value="MR_MLE_1"/>
    <property type="match status" value="1"/>
</dbReference>
<dbReference type="SUPFAM" id="SSF54826">
    <property type="entry name" value="Enolase N-terminal domain-like"/>
    <property type="match status" value="1"/>
</dbReference>
<sequence>MGIKITNVKVILTAPEGINLIVVKVETNQDGLYGLGCATFAYRHLAVKCLIEEYLKPLLIGRCAENIEELWQLMHQNAYWRNGPIENSAIAGVDMALWDIKGKMANMPLYQLFGGKCRGGVPIYRHADGKDLNELCENIQKYKEQGITHIRCQSGGYGGSSYGKKPLNSPSGALAGVYLDSKKYMRDTLKLFDNIRSKIGFDIALCHDVHERLKPSEAIKFACELEKYDLFFLEDAISLENSEWMHQLRSKTTIPLAQGELFTNPYEWKFLITERLIDYIRVHISQIGGITPARKLQIFAEQFGVRTAWHGPGDMSPLGHAANIHIDLAAPNFGVQEWSGTEPPNFVIQELKGPKEALLDVFPGLPEYKNGYVYANDKPGLGVEINEAEAAKYPCENTITRWTQTRLIDGTLQTP</sequence>
<dbReference type="RefSeq" id="WP_091835524.1">
    <property type="nucleotide sequence ID" value="NZ_FNZK01000027.1"/>
</dbReference>
<evidence type="ECO:0000256" key="1">
    <source>
        <dbReference type="ARBA" id="ARBA00003553"/>
    </source>
</evidence>
<dbReference type="SFLD" id="SFLDG00033">
    <property type="entry name" value="mannonate_dehydratase"/>
    <property type="match status" value="1"/>
</dbReference>
<dbReference type="InterPro" id="IPR034589">
    <property type="entry name" value="D-mannonate_dehydratase-like"/>
</dbReference>
<gene>
    <name evidence="6" type="ORF">SAMN05660742_12720</name>
</gene>
<comment type="similarity">
    <text evidence="2">Belongs to the mandelate racemase/muconate lactonizing enzyme family. GalD subfamily.</text>
</comment>
<evidence type="ECO:0000256" key="4">
    <source>
        <dbReference type="ARBA" id="ARBA00022842"/>
    </source>
</evidence>
<dbReference type="EMBL" id="FNZK01000027">
    <property type="protein sequence ID" value="SEJ94392.1"/>
    <property type="molecule type" value="Genomic_DNA"/>
</dbReference>
<evidence type="ECO:0000256" key="2">
    <source>
        <dbReference type="ARBA" id="ARBA00010339"/>
    </source>
</evidence>
<dbReference type="Proteomes" id="UP000199662">
    <property type="component" value="Unassembled WGS sequence"/>
</dbReference>
<evidence type="ECO:0000259" key="5">
    <source>
        <dbReference type="SMART" id="SM00922"/>
    </source>
</evidence>
<evidence type="ECO:0000313" key="6">
    <source>
        <dbReference type="EMBL" id="SEJ94392.1"/>
    </source>
</evidence>